<name>A0ABS9D3N7_9ALTE</name>
<dbReference type="Pfam" id="PF07470">
    <property type="entry name" value="Glyco_hydro_88"/>
    <property type="match status" value="1"/>
</dbReference>
<keyword evidence="1 3" id="KW-0378">Hydrolase</keyword>
<dbReference type="RefSeq" id="WP_235311016.1">
    <property type="nucleotide sequence ID" value="NZ_JAKGAS010000002.1"/>
</dbReference>
<dbReference type="InterPro" id="IPR052043">
    <property type="entry name" value="PolySaccharide_Degr_Enz"/>
</dbReference>
<accession>A0ABS9D3N7</accession>
<keyword evidence="2" id="KW-0732">Signal</keyword>
<evidence type="ECO:0000256" key="1">
    <source>
        <dbReference type="ARBA" id="ARBA00022801"/>
    </source>
</evidence>
<comment type="caution">
    <text evidence="3">The sequence shown here is derived from an EMBL/GenBank/DDBJ whole genome shotgun (WGS) entry which is preliminary data.</text>
</comment>
<dbReference type="GO" id="GO:0016787">
    <property type="term" value="F:hydrolase activity"/>
    <property type="evidence" value="ECO:0007669"/>
    <property type="project" value="UniProtKB-KW"/>
</dbReference>
<sequence length="406" mass="46431">MKNILMSLGVVLILTACAQKPTEQPQSQITVNTSDIALSMQKVADWQIAHFREIFSEKRNKPHHILDWTNGALYVGMLKWASISGDPRYQEWLKSIAEQGEWKLHSRMYHADDHIVGQLYLDLYRRYNDASMLAPTKQSLDYIMAHPSQEPITLDNYKHLERWTWCDALFMSPPVWAKMSKITGDNQYLDWMVEEFKATTDHLYDPAEGLYYRDNSYIGELVNDKKVFWGRGNGWVYAGLALVMNELNPESKHYPYFKKIYLEMTDTLMDIQTKQGHWAMSLLDDENYPTPETSGTSFFTYGLAWGINKGLLNKEKYLPSVLKAWSALTSHITDDGMLGYVQPIGAAPGQAWPDKTEVYGTGAFLAAGSELYKLLGGLQPVPIKRSENLDNAIELSDQALEQEQFE</sequence>
<dbReference type="InterPro" id="IPR010905">
    <property type="entry name" value="Glyco_hydro_88"/>
</dbReference>
<evidence type="ECO:0000256" key="2">
    <source>
        <dbReference type="SAM" id="SignalP"/>
    </source>
</evidence>
<proteinExistence type="predicted"/>
<dbReference type="SUPFAM" id="SSF48208">
    <property type="entry name" value="Six-hairpin glycosidases"/>
    <property type="match status" value="1"/>
</dbReference>
<dbReference type="Proteomes" id="UP001521137">
    <property type="component" value="Unassembled WGS sequence"/>
</dbReference>
<organism evidence="3 4">
    <name type="scientific">Paraglaciecola algarum</name>
    <dbReference type="NCBI Taxonomy" id="3050085"/>
    <lineage>
        <taxon>Bacteria</taxon>
        <taxon>Pseudomonadati</taxon>
        <taxon>Pseudomonadota</taxon>
        <taxon>Gammaproteobacteria</taxon>
        <taxon>Alteromonadales</taxon>
        <taxon>Alteromonadaceae</taxon>
        <taxon>Paraglaciecola</taxon>
    </lineage>
</organism>
<dbReference type="InterPro" id="IPR008928">
    <property type="entry name" value="6-hairpin_glycosidase_sf"/>
</dbReference>
<dbReference type="PROSITE" id="PS51257">
    <property type="entry name" value="PROKAR_LIPOPROTEIN"/>
    <property type="match status" value="1"/>
</dbReference>
<keyword evidence="4" id="KW-1185">Reference proteome</keyword>
<dbReference type="PANTHER" id="PTHR33886">
    <property type="entry name" value="UNSATURATED RHAMNOGALACTURONAN HYDROLASE (EUROFUNG)"/>
    <property type="match status" value="1"/>
</dbReference>
<dbReference type="Gene3D" id="1.50.10.10">
    <property type="match status" value="1"/>
</dbReference>
<evidence type="ECO:0000313" key="3">
    <source>
        <dbReference type="EMBL" id="MCF2947496.1"/>
    </source>
</evidence>
<dbReference type="InterPro" id="IPR012341">
    <property type="entry name" value="6hp_glycosidase-like_sf"/>
</dbReference>
<evidence type="ECO:0000313" key="4">
    <source>
        <dbReference type="Proteomes" id="UP001521137"/>
    </source>
</evidence>
<dbReference type="EMBL" id="JAKGAS010000002">
    <property type="protein sequence ID" value="MCF2947496.1"/>
    <property type="molecule type" value="Genomic_DNA"/>
</dbReference>
<feature type="signal peptide" evidence="2">
    <location>
        <begin position="1"/>
        <end position="18"/>
    </location>
</feature>
<reference evidence="3 4" key="1">
    <citation type="submission" date="2022-01" db="EMBL/GenBank/DDBJ databases">
        <title>Paraglaciecola sp. G1-23.</title>
        <authorList>
            <person name="Jin M.S."/>
            <person name="Han D.M."/>
            <person name="Kim H.M."/>
            <person name="Jeon C.O."/>
        </authorList>
    </citation>
    <scope>NUCLEOTIDE SEQUENCE [LARGE SCALE GENOMIC DNA]</scope>
    <source>
        <strain evidence="3 4">G1-23</strain>
    </source>
</reference>
<protein>
    <submittedName>
        <fullName evidence="3">Glycoside hydrolase family 88 protein</fullName>
    </submittedName>
</protein>
<feature type="chain" id="PRO_5046037277" evidence="2">
    <location>
        <begin position="19"/>
        <end position="406"/>
    </location>
</feature>
<gene>
    <name evidence="3" type="ORF">L0668_05210</name>
</gene>
<dbReference type="PANTHER" id="PTHR33886:SF8">
    <property type="entry name" value="UNSATURATED RHAMNOGALACTURONAN HYDROLASE (EUROFUNG)"/>
    <property type="match status" value="1"/>
</dbReference>